<comment type="subcellular location">
    <subcellularLocation>
        <location evidence="1 10">Cell membrane</location>
        <topology evidence="1 10">Multi-pass membrane protein</topology>
    </subcellularLocation>
</comment>
<dbReference type="PANTHER" id="PTHR34182">
    <property type="entry name" value="PROTEIN-EXPORT MEMBRANE PROTEIN SECG"/>
    <property type="match status" value="1"/>
</dbReference>
<dbReference type="GO" id="GO:0065002">
    <property type="term" value="P:intracellular protein transmembrane transport"/>
    <property type="evidence" value="ECO:0007669"/>
    <property type="project" value="TreeGrafter"/>
</dbReference>
<feature type="region of interest" description="Disordered" evidence="11">
    <location>
        <begin position="109"/>
        <end position="133"/>
    </location>
</feature>
<evidence type="ECO:0000256" key="1">
    <source>
        <dbReference type="ARBA" id="ARBA00004651"/>
    </source>
</evidence>
<keyword evidence="7 10" id="KW-1133">Transmembrane helix</keyword>
<evidence type="ECO:0000256" key="8">
    <source>
        <dbReference type="ARBA" id="ARBA00023010"/>
    </source>
</evidence>
<evidence type="ECO:0000256" key="5">
    <source>
        <dbReference type="ARBA" id="ARBA00022692"/>
    </source>
</evidence>
<dbReference type="PANTHER" id="PTHR34182:SF1">
    <property type="entry name" value="PROTEIN-EXPORT MEMBRANE PROTEIN SECG"/>
    <property type="match status" value="1"/>
</dbReference>
<evidence type="ECO:0000256" key="7">
    <source>
        <dbReference type="ARBA" id="ARBA00022989"/>
    </source>
</evidence>
<keyword evidence="8 10" id="KW-0811">Translocation</keyword>
<dbReference type="Proteomes" id="UP000886069">
    <property type="component" value="Unassembled WGS sequence"/>
</dbReference>
<evidence type="ECO:0000256" key="3">
    <source>
        <dbReference type="ARBA" id="ARBA00022448"/>
    </source>
</evidence>
<dbReference type="GO" id="GO:0015450">
    <property type="term" value="F:protein-transporting ATPase activity"/>
    <property type="evidence" value="ECO:0007669"/>
    <property type="project" value="UniProtKB-UniRule"/>
</dbReference>
<dbReference type="Pfam" id="PF03840">
    <property type="entry name" value="SecG"/>
    <property type="match status" value="1"/>
</dbReference>
<name>A0A7V2F3S0_UNCEI</name>
<feature type="transmembrane region" description="Helical" evidence="10">
    <location>
        <begin position="6"/>
        <end position="23"/>
    </location>
</feature>
<dbReference type="GO" id="GO:0009306">
    <property type="term" value="P:protein secretion"/>
    <property type="evidence" value="ECO:0007669"/>
    <property type="project" value="UniProtKB-UniRule"/>
</dbReference>
<keyword evidence="3 10" id="KW-0813">Transport</keyword>
<comment type="function">
    <text evidence="10">Involved in protein export. Participates in an early event of protein translocation.</text>
</comment>
<evidence type="ECO:0000313" key="12">
    <source>
        <dbReference type="EMBL" id="HER43669.1"/>
    </source>
</evidence>
<dbReference type="NCBIfam" id="TIGR00810">
    <property type="entry name" value="secG"/>
    <property type="match status" value="1"/>
</dbReference>
<proteinExistence type="inferred from homology"/>
<protein>
    <recommendedName>
        <fullName evidence="10">Protein-export membrane protein SecG</fullName>
    </recommendedName>
</protein>
<dbReference type="PRINTS" id="PR01651">
    <property type="entry name" value="SECGEXPORT"/>
</dbReference>
<dbReference type="GO" id="GO:0043952">
    <property type="term" value="P:protein transport by the Sec complex"/>
    <property type="evidence" value="ECO:0007669"/>
    <property type="project" value="TreeGrafter"/>
</dbReference>
<dbReference type="GO" id="GO:0005886">
    <property type="term" value="C:plasma membrane"/>
    <property type="evidence" value="ECO:0007669"/>
    <property type="project" value="UniProtKB-SubCell"/>
</dbReference>
<evidence type="ECO:0000256" key="10">
    <source>
        <dbReference type="RuleBase" id="RU365087"/>
    </source>
</evidence>
<keyword evidence="4 10" id="KW-1003">Cell membrane</keyword>
<accession>A0A7V2F3S0</accession>
<gene>
    <name evidence="12" type="primary">secG</name>
    <name evidence="12" type="ORF">ENO08_04340</name>
</gene>
<evidence type="ECO:0000256" key="2">
    <source>
        <dbReference type="ARBA" id="ARBA00008445"/>
    </source>
</evidence>
<keyword evidence="9 10" id="KW-0472">Membrane</keyword>
<comment type="similarity">
    <text evidence="2 10">Belongs to the SecG family.</text>
</comment>
<dbReference type="EMBL" id="DSEC01000306">
    <property type="protein sequence ID" value="HER43669.1"/>
    <property type="molecule type" value="Genomic_DNA"/>
</dbReference>
<evidence type="ECO:0000256" key="6">
    <source>
        <dbReference type="ARBA" id="ARBA00022927"/>
    </source>
</evidence>
<comment type="caution">
    <text evidence="12">The sequence shown here is derived from an EMBL/GenBank/DDBJ whole genome shotgun (WGS) entry which is preliminary data.</text>
</comment>
<dbReference type="InterPro" id="IPR004692">
    <property type="entry name" value="SecG"/>
</dbReference>
<dbReference type="AlphaFoldDB" id="A0A7V2F3S0"/>
<evidence type="ECO:0000256" key="9">
    <source>
        <dbReference type="ARBA" id="ARBA00023136"/>
    </source>
</evidence>
<keyword evidence="6 10" id="KW-0653">Protein transport</keyword>
<organism evidence="12">
    <name type="scientific">Eiseniibacteriota bacterium</name>
    <dbReference type="NCBI Taxonomy" id="2212470"/>
    <lineage>
        <taxon>Bacteria</taxon>
        <taxon>Candidatus Eiseniibacteriota</taxon>
    </lineage>
</organism>
<feature type="transmembrane region" description="Helical" evidence="10">
    <location>
        <begin position="58"/>
        <end position="77"/>
    </location>
</feature>
<sequence length="133" mass="13978">MLFTIFVILHVITCFLLIVVVLMQSSKGGGLSGAFGGGGGGEAMFGGRETATFLSKSTTYLAIIFMVTSLSLAFLSADHGAGEAESVLRKAAQRGERIETVVPEEQKDIEEVLGTLPEPAQTGQEGQTEKAPE</sequence>
<evidence type="ECO:0000256" key="11">
    <source>
        <dbReference type="SAM" id="MobiDB-lite"/>
    </source>
</evidence>
<evidence type="ECO:0000256" key="4">
    <source>
        <dbReference type="ARBA" id="ARBA00022475"/>
    </source>
</evidence>
<keyword evidence="5 10" id="KW-0812">Transmembrane</keyword>
<reference evidence="12" key="1">
    <citation type="journal article" date="2020" name="mSystems">
        <title>Genome- and Community-Level Interaction Insights into Carbon Utilization and Element Cycling Functions of Hydrothermarchaeota in Hydrothermal Sediment.</title>
        <authorList>
            <person name="Zhou Z."/>
            <person name="Liu Y."/>
            <person name="Xu W."/>
            <person name="Pan J."/>
            <person name="Luo Z.H."/>
            <person name="Li M."/>
        </authorList>
    </citation>
    <scope>NUCLEOTIDE SEQUENCE [LARGE SCALE GENOMIC DNA]</scope>
    <source>
        <strain evidence="12">SpSt-1233</strain>
    </source>
</reference>